<organism evidence="1 2">
    <name type="scientific">Paenibacillus alvei</name>
    <name type="common">Bacillus alvei</name>
    <dbReference type="NCBI Taxonomy" id="44250"/>
    <lineage>
        <taxon>Bacteria</taxon>
        <taxon>Bacillati</taxon>
        <taxon>Bacillota</taxon>
        <taxon>Bacilli</taxon>
        <taxon>Bacillales</taxon>
        <taxon>Paenibacillaceae</taxon>
        <taxon>Paenibacillus</taxon>
    </lineage>
</organism>
<dbReference type="EMBL" id="JAMDLY010000011">
    <property type="protein sequence ID" value="MCY9530082.1"/>
    <property type="molecule type" value="Genomic_DNA"/>
</dbReference>
<protein>
    <submittedName>
        <fullName evidence="1">Uncharacterized protein</fullName>
    </submittedName>
</protein>
<name>A0ABT4E8L9_PAEAL</name>
<sequence length="85" mass="9826">MPKLKRYLKKGEPHPLEQVTDEKDRQRIRLTFQAIEGFVMCSCFATGLVQMISLRFSECAPNLLFRYLRTPSKTVITGRSLGYIT</sequence>
<accession>A0ABT4E8L9</accession>
<reference evidence="1 2" key="1">
    <citation type="submission" date="2022-05" db="EMBL/GenBank/DDBJ databases">
        <title>Genome Sequencing of Bee-Associated Microbes.</title>
        <authorList>
            <person name="Dunlap C."/>
        </authorList>
    </citation>
    <scope>NUCLEOTIDE SEQUENCE [LARGE SCALE GENOMIC DNA]</scope>
    <source>
        <strain evidence="1 2">NRRL NRS-750</strain>
    </source>
</reference>
<proteinExistence type="predicted"/>
<keyword evidence="2" id="KW-1185">Reference proteome</keyword>
<dbReference type="RefSeq" id="WP_021253320.1">
    <property type="nucleotide sequence ID" value="NZ_JAMDLY010000011.1"/>
</dbReference>
<gene>
    <name evidence="1" type="ORF">M5X04_12175</name>
</gene>
<comment type="caution">
    <text evidence="1">The sequence shown here is derived from an EMBL/GenBank/DDBJ whole genome shotgun (WGS) entry which is preliminary data.</text>
</comment>
<dbReference type="Proteomes" id="UP001527090">
    <property type="component" value="Unassembled WGS sequence"/>
</dbReference>
<evidence type="ECO:0000313" key="1">
    <source>
        <dbReference type="EMBL" id="MCY9530082.1"/>
    </source>
</evidence>
<evidence type="ECO:0000313" key="2">
    <source>
        <dbReference type="Proteomes" id="UP001527090"/>
    </source>
</evidence>